<sequence>MYLVDTNVISAVSPNRPASMALVEWIDAQSASLFLSVVTIAEVEDGIAKLRREKATRRSRDLTQWLDAVLHLYGDRILVFDMQTARLAGELSDRARGRGHAPGFADIIIAATARQYALTILSRNVRHFEPLGVPVLDPFRRLPPS</sequence>
<dbReference type="OrthoDB" id="7188375at2"/>
<evidence type="ECO:0000256" key="4">
    <source>
        <dbReference type="ARBA" id="ARBA00022723"/>
    </source>
</evidence>
<keyword evidence="6 8" id="KW-0460">Magnesium</keyword>
<keyword evidence="2 8" id="KW-1277">Toxin-antitoxin system</keyword>
<comment type="caution">
    <text evidence="10">The sequence shown here is derived from an EMBL/GenBank/DDBJ whole genome shotgun (WGS) entry which is preliminary data.</text>
</comment>
<evidence type="ECO:0000256" key="8">
    <source>
        <dbReference type="HAMAP-Rule" id="MF_00265"/>
    </source>
</evidence>
<dbReference type="Pfam" id="PF01850">
    <property type="entry name" value="PIN"/>
    <property type="match status" value="1"/>
</dbReference>
<comment type="similarity">
    <text evidence="7 8">Belongs to the PINc/VapC protein family.</text>
</comment>
<protein>
    <recommendedName>
        <fullName evidence="8">Ribonuclease VapC</fullName>
        <shortName evidence="8">RNase VapC</shortName>
        <ecNumber evidence="8">3.1.-.-</ecNumber>
    </recommendedName>
    <alternativeName>
        <fullName evidence="8">Toxin VapC</fullName>
    </alternativeName>
</protein>
<evidence type="ECO:0000313" key="11">
    <source>
        <dbReference type="Proteomes" id="UP000324853"/>
    </source>
</evidence>
<dbReference type="InterPro" id="IPR022907">
    <property type="entry name" value="VapC_family"/>
</dbReference>
<dbReference type="EC" id="3.1.-.-" evidence="8"/>
<dbReference type="GO" id="GO:0000287">
    <property type="term" value="F:magnesium ion binding"/>
    <property type="evidence" value="ECO:0007669"/>
    <property type="project" value="UniProtKB-UniRule"/>
</dbReference>
<evidence type="ECO:0000256" key="2">
    <source>
        <dbReference type="ARBA" id="ARBA00022649"/>
    </source>
</evidence>
<proteinExistence type="inferred from homology"/>
<comment type="function">
    <text evidence="8">Toxic component of a toxin-antitoxin (TA) system. An RNase.</text>
</comment>
<evidence type="ECO:0000256" key="6">
    <source>
        <dbReference type="ARBA" id="ARBA00022842"/>
    </source>
</evidence>
<feature type="binding site" evidence="8">
    <location>
        <position position="5"/>
    </location>
    <ligand>
        <name>Mg(2+)</name>
        <dbReference type="ChEBI" id="CHEBI:18420"/>
    </ligand>
</feature>
<dbReference type="PANTHER" id="PTHR33653:SF1">
    <property type="entry name" value="RIBONUCLEASE VAPC2"/>
    <property type="match status" value="1"/>
</dbReference>
<gene>
    <name evidence="8" type="primary">vapC</name>
    <name evidence="10" type="ORF">FXB38_28290</name>
</gene>
<dbReference type="InterPro" id="IPR002716">
    <property type="entry name" value="PIN_dom"/>
</dbReference>
<dbReference type="EMBL" id="VSSR01000048">
    <property type="protein sequence ID" value="TYL78561.1"/>
    <property type="molecule type" value="Genomic_DNA"/>
</dbReference>
<dbReference type="RefSeq" id="WP_148754214.1">
    <property type="nucleotide sequence ID" value="NZ_VSSR01000048.1"/>
</dbReference>
<dbReference type="Proteomes" id="UP000324853">
    <property type="component" value="Unassembled WGS sequence"/>
</dbReference>
<comment type="cofactor">
    <cofactor evidence="1 8">
        <name>Mg(2+)</name>
        <dbReference type="ChEBI" id="CHEBI:18420"/>
    </cofactor>
</comment>
<dbReference type="Gene3D" id="3.40.50.1010">
    <property type="entry name" value="5'-nuclease"/>
    <property type="match status" value="1"/>
</dbReference>
<dbReference type="GO" id="GO:0016787">
    <property type="term" value="F:hydrolase activity"/>
    <property type="evidence" value="ECO:0007669"/>
    <property type="project" value="UniProtKB-KW"/>
</dbReference>
<keyword evidence="3 8" id="KW-0540">Nuclease</keyword>
<evidence type="ECO:0000259" key="9">
    <source>
        <dbReference type="Pfam" id="PF01850"/>
    </source>
</evidence>
<dbReference type="SUPFAM" id="SSF88723">
    <property type="entry name" value="PIN domain-like"/>
    <property type="match status" value="1"/>
</dbReference>
<evidence type="ECO:0000256" key="5">
    <source>
        <dbReference type="ARBA" id="ARBA00022801"/>
    </source>
</evidence>
<feature type="binding site" evidence="8">
    <location>
        <position position="106"/>
    </location>
    <ligand>
        <name>Mg(2+)</name>
        <dbReference type="ChEBI" id="CHEBI:18420"/>
    </ligand>
</feature>
<evidence type="ECO:0000256" key="1">
    <source>
        <dbReference type="ARBA" id="ARBA00001946"/>
    </source>
</evidence>
<dbReference type="GO" id="GO:0004540">
    <property type="term" value="F:RNA nuclease activity"/>
    <property type="evidence" value="ECO:0007669"/>
    <property type="project" value="InterPro"/>
</dbReference>
<evidence type="ECO:0000313" key="10">
    <source>
        <dbReference type="EMBL" id="TYL78561.1"/>
    </source>
</evidence>
<evidence type="ECO:0000256" key="3">
    <source>
        <dbReference type="ARBA" id="ARBA00022722"/>
    </source>
</evidence>
<dbReference type="InterPro" id="IPR050556">
    <property type="entry name" value="Type_II_TA_system_RNase"/>
</dbReference>
<name>A0A5S4W916_9BRAD</name>
<keyword evidence="4 8" id="KW-0479">Metal-binding</keyword>
<dbReference type="HAMAP" id="MF_00265">
    <property type="entry name" value="VapC_Nob1"/>
    <property type="match status" value="1"/>
</dbReference>
<dbReference type="InterPro" id="IPR029060">
    <property type="entry name" value="PIN-like_dom_sf"/>
</dbReference>
<dbReference type="GO" id="GO:0090729">
    <property type="term" value="F:toxin activity"/>
    <property type="evidence" value="ECO:0007669"/>
    <property type="project" value="UniProtKB-KW"/>
</dbReference>
<dbReference type="PANTHER" id="PTHR33653">
    <property type="entry name" value="RIBONUCLEASE VAPC2"/>
    <property type="match status" value="1"/>
</dbReference>
<organism evidence="10 11">
    <name type="scientific">Bradyrhizobium cytisi</name>
    <dbReference type="NCBI Taxonomy" id="515489"/>
    <lineage>
        <taxon>Bacteria</taxon>
        <taxon>Pseudomonadati</taxon>
        <taxon>Pseudomonadota</taxon>
        <taxon>Alphaproteobacteria</taxon>
        <taxon>Hyphomicrobiales</taxon>
        <taxon>Nitrobacteraceae</taxon>
        <taxon>Bradyrhizobium</taxon>
    </lineage>
</organism>
<feature type="domain" description="PIN" evidence="9">
    <location>
        <begin position="2"/>
        <end position="126"/>
    </location>
</feature>
<keyword evidence="11" id="KW-1185">Reference proteome</keyword>
<keyword evidence="5 8" id="KW-0378">Hydrolase</keyword>
<dbReference type="AlphaFoldDB" id="A0A5S4W916"/>
<dbReference type="CDD" id="cd18746">
    <property type="entry name" value="PIN_VapC4-5_FitB-like"/>
    <property type="match status" value="1"/>
</dbReference>
<accession>A0A5S4W916</accession>
<reference evidence="10 11" key="1">
    <citation type="submission" date="2019-08" db="EMBL/GenBank/DDBJ databases">
        <title>Bradyrhizobium hipponensis sp. nov., a rhizobium isolated from a Lupinus angustifolius root nodule in Tunisia.</title>
        <authorList>
            <person name="Off K."/>
            <person name="Rejili M."/>
            <person name="Mars M."/>
            <person name="Brachmann A."/>
            <person name="Marin M."/>
        </authorList>
    </citation>
    <scope>NUCLEOTIDE SEQUENCE [LARGE SCALE GENOMIC DNA]</scope>
    <source>
        <strain evidence="10 11">CTAW11</strain>
    </source>
</reference>
<keyword evidence="8" id="KW-0800">Toxin</keyword>
<evidence type="ECO:0000256" key="7">
    <source>
        <dbReference type="ARBA" id="ARBA00038093"/>
    </source>
</evidence>